<accession>A0ACB6RQW7</accession>
<dbReference type="Proteomes" id="UP000799754">
    <property type="component" value="Unassembled WGS sequence"/>
</dbReference>
<evidence type="ECO:0000313" key="1">
    <source>
        <dbReference type="EMBL" id="KAF2623667.1"/>
    </source>
</evidence>
<dbReference type="EMBL" id="MU006735">
    <property type="protein sequence ID" value="KAF2623667.1"/>
    <property type="molecule type" value="Genomic_DNA"/>
</dbReference>
<protein>
    <submittedName>
        <fullName evidence="1">Uncharacterized protein</fullName>
    </submittedName>
</protein>
<name>A0ACB6RQW7_9PLEO</name>
<evidence type="ECO:0000313" key="2">
    <source>
        <dbReference type="Proteomes" id="UP000799754"/>
    </source>
</evidence>
<gene>
    <name evidence="1" type="ORF">BU25DRAFT_349596</name>
</gene>
<reference evidence="1" key="1">
    <citation type="journal article" date="2020" name="Stud. Mycol.">
        <title>101 Dothideomycetes genomes: a test case for predicting lifestyles and emergence of pathogens.</title>
        <authorList>
            <person name="Haridas S."/>
            <person name="Albert R."/>
            <person name="Binder M."/>
            <person name="Bloem J."/>
            <person name="Labutti K."/>
            <person name="Salamov A."/>
            <person name="Andreopoulos B."/>
            <person name="Baker S."/>
            <person name="Barry K."/>
            <person name="Bills G."/>
            <person name="Bluhm B."/>
            <person name="Cannon C."/>
            <person name="Castanera R."/>
            <person name="Culley D."/>
            <person name="Daum C."/>
            <person name="Ezra D."/>
            <person name="Gonzalez J."/>
            <person name="Henrissat B."/>
            <person name="Kuo A."/>
            <person name="Liang C."/>
            <person name="Lipzen A."/>
            <person name="Lutzoni F."/>
            <person name="Magnuson J."/>
            <person name="Mondo S."/>
            <person name="Nolan M."/>
            <person name="Ohm R."/>
            <person name="Pangilinan J."/>
            <person name="Park H.-J."/>
            <person name="Ramirez L."/>
            <person name="Alfaro M."/>
            <person name="Sun H."/>
            <person name="Tritt A."/>
            <person name="Yoshinaga Y."/>
            <person name="Zwiers L.-H."/>
            <person name="Turgeon B."/>
            <person name="Goodwin S."/>
            <person name="Spatafora J."/>
            <person name="Crous P."/>
            <person name="Grigoriev I."/>
        </authorList>
    </citation>
    <scope>NUCLEOTIDE SEQUENCE</scope>
    <source>
        <strain evidence="1">CBS 525.71</strain>
    </source>
</reference>
<sequence>MDDDFQCVTVHGRVFQKISIDNGIYCVPVANDELEEDRLTAQHDVLFKLFGNALFSPYMRIRDPRKILECGYGGGDWSVQCAEEFEDCEVTAVDVYPMLIADQPDNLNLCGYNLNDRLNDPEVFQARAYDLIHSRCIGAGIKSNRWTSYIRDMKLLLRLNGWIQIVEYYLNIQSSSGRLTDQSAVRRWWLAYAEAMSRMNRDPRIGTQLQSLFNEASLRDVRVETIQLPIGDWEAGDWYPVLTTLADPVKSSVGRDTVGMMGDLLESLSLWPLTQQLNWTAAQFTRLINEVRTELQNNELKLYVPV</sequence>
<keyword evidence="2" id="KW-1185">Reference proteome</keyword>
<proteinExistence type="predicted"/>
<organism evidence="1 2">
    <name type="scientific">Macroventuria anomochaeta</name>
    <dbReference type="NCBI Taxonomy" id="301207"/>
    <lineage>
        <taxon>Eukaryota</taxon>
        <taxon>Fungi</taxon>
        <taxon>Dikarya</taxon>
        <taxon>Ascomycota</taxon>
        <taxon>Pezizomycotina</taxon>
        <taxon>Dothideomycetes</taxon>
        <taxon>Pleosporomycetidae</taxon>
        <taxon>Pleosporales</taxon>
        <taxon>Pleosporineae</taxon>
        <taxon>Didymellaceae</taxon>
        <taxon>Macroventuria</taxon>
    </lineage>
</organism>
<comment type="caution">
    <text evidence="1">The sequence shown here is derived from an EMBL/GenBank/DDBJ whole genome shotgun (WGS) entry which is preliminary data.</text>
</comment>